<dbReference type="PANTHER" id="PTHR43214:SF43">
    <property type="entry name" value="TWO-COMPONENT RESPONSE REGULATOR"/>
    <property type="match status" value="1"/>
</dbReference>
<evidence type="ECO:0000256" key="2">
    <source>
        <dbReference type="ARBA" id="ARBA00023125"/>
    </source>
</evidence>
<dbReference type="GO" id="GO:0000160">
    <property type="term" value="P:phosphorelay signal transduction system"/>
    <property type="evidence" value="ECO:0007669"/>
    <property type="project" value="InterPro"/>
</dbReference>
<accession>A0A402CWC3</accession>
<dbReference type="SUPFAM" id="SSF46894">
    <property type="entry name" value="C-terminal effector domain of the bipartite response regulators"/>
    <property type="match status" value="1"/>
</dbReference>
<evidence type="ECO:0000313" key="3">
    <source>
        <dbReference type="EMBL" id="BDI34106.1"/>
    </source>
</evidence>
<dbReference type="Pfam" id="PF00072">
    <property type="entry name" value="Response_reg"/>
    <property type="match status" value="1"/>
</dbReference>
<dbReference type="PROSITE" id="PS00622">
    <property type="entry name" value="HTH_LUXR_1"/>
    <property type="match status" value="1"/>
</dbReference>
<dbReference type="PANTHER" id="PTHR43214">
    <property type="entry name" value="TWO-COMPONENT RESPONSE REGULATOR"/>
    <property type="match status" value="1"/>
</dbReference>
<dbReference type="SMART" id="SM00448">
    <property type="entry name" value="REC"/>
    <property type="match status" value="1"/>
</dbReference>
<dbReference type="InterPro" id="IPR058245">
    <property type="entry name" value="NreC/VraR/RcsB-like_REC"/>
</dbReference>
<dbReference type="InterPro" id="IPR016032">
    <property type="entry name" value="Sig_transdc_resp-reg_C-effctor"/>
</dbReference>
<dbReference type="EMBL" id="AP025739">
    <property type="protein sequence ID" value="BDI34106.1"/>
    <property type="molecule type" value="Genomic_DNA"/>
</dbReference>
<dbReference type="InterPro" id="IPR039420">
    <property type="entry name" value="WalR-like"/>
</dbReference>
<dbReference type="GO" id="GO:0006355">
    <property type="term" value="P:regulation of DNA-templated transcription"/>
    <property type="evidence" value="ECO:0007669"/>
    <property type="project" value="InterPro"/>
</dbReference>
<dbReference type="InterPro" id="IPR000792">
    <property type="entry name" value="Tscrpt_reg_LuxR_C"/>
</dbReference>
<dbReference type="Pfam" id="PF00196">
    <property type="entry name" value="GerE"/>
    <property type="match status" value="1"/>
</dbReference>
<proteinExistence type="predicted"/>
<dbReference type="KEGG" id="ccot:CCAX7_61570"/>
<dbReference type="CDD" id="cd17535">
    <property type="entry name" value="REC_NarL-like"/>
    <property type="match status" value="1"/>
</dbReference>
<sequence>MDINTARVDYARSSGMHDDVCKIRILIADDHPVVRDGLAGVIEEQDDMIVVGQASSGTEALCLYREHRPDVTLMDLRMPGMNGVETISAIRTQSPAARAIILSTYDADEDIYRGLQAGAKAYLLKDVGRHVLVDTIRAVHAGQTPVSSEVGAKLASRIIYEQLSDRELEVLRFMVRGMSNQEIARALFIAESTVKFHVGHVLSKLNAGDRTQAVITALKRGLASLD</sequence>
<dbReference type="CDD" id="cd06170">
    <property type="entry name" value="LuxR_C_like"/>
    <property type="match status" value="1"/>
</dbReference>
<reference evidence="3 4" key="1">
    <citation type="journal article" date="2019" name="Int. J. Syst. Evol. Microbiol.">
        <title>Capsulimonas corticalis gen. nov., sp. nov., an aerobic capsulated bacterium, of a novel bacterial order, Capsulimonadales ord. nov., of the class Armatimonadia of the phylum Armatimonadetes.</title>
        <authorList>
            <person name="Li J."/>
            <person name="Kudo C."/>
            <person name="Tonouchi A."/>
        </authorList>
    </citation>
    <scope>NUCLEOTIDE SEQUENCE [LARGE SCALE GENOMIC DNA]</scope>
    <source>
        <strain evidence="3 4">AX-7</strain>
    </source>
</reference>
<dbReference type="GO" id="GO:0003677">
    <property type="term" value="F:DNA binding"/>
    <property type="evidence" value="ECO:0007669"/>
    <property type="project" value="UniProtKB-KW"/>
</dbReference>
<keyword evidence="1" id="KW-0597">Phosphoprotein</keyword>
<dbReference type="PROSITE" id="PS50110">
    <property type="entry name" value="RESPONSE_REGULATORY"/>
    <property type="match status" value="1"/>
</dbReference>
<dbReference type="InterPro" id="IPR011006">
    <property type="entry name" value="CheY-like_superfamily"/>
</dbReference>
<dbReference type="PRINTS" id="PR00038">
    <property type="entry name" value="HTHLUXR"/>
</dbReference>
<dbReference type="PROSITE" id="PS50043">
    <property type="entry name" value="HTH_LUXR_2"/>
    <property type="match status" value="1"/>
</dbReference>
<keyword evidence="4" id="KW-1185">Reference proteome</keyword>
<dbReference type="Proteomes" id="UP000287394">
    <property type="component" value="Chromosome"/>
</dbReference>
<dbReference type="FunCoup" id="A0A402CWC3">
    <property type="interactions" value="163"/>
</dbReference>
<dbReference type="SMART" id="SM00421">
    <property type="entry name" value="HTH_LUXR"/>
    <property type="match status" value="1"/>
</dbReference>
<organism evidence="3 4">
    <name type="scientific">Capsulimonas corticalis</name>
    <dbReference type="NCBI Taxonomy" id="2219043"/>
    <lineage>
        <taxon>Bacteria</taxon>
        <taxon>Bacillati</taxon>
        <taxon>Armatimonadota</taxon>
        <taxon>Armatimonadia</taxon>
        <taxon>Capsulimonadales</taxon>
        <taxon>Capsulimonadaceae</taxon>
        <taxon>Capsulimonas</taxon>
    </lineage>
</organism>
<protein>
    <submittedName>
        <fullName evidence="3">DNA-binding response regulator</fullName>
    </submittedName>
</protein>
<dbReference type="SUPFAM" id="SSF52172">
    <property type="entry name" value="CheY-like"/>
    <property type="match status" value="1"/>
</dbReference>
<name>A0A402CWC3_9BACT</name>
<keyword evidence="2 3" id="KW-0238">DNA-binding</keyword>
<evidence type="ECO:0000256" key="1">
    <source>
        <dbReference type="ARBA" id="ARBA00022553"/>
    </source>
</evidence>
<evidence type="ECO:0000313" key="4">
    <source>
        <dbReference type="Proteomes" id="UP000287394"/>
    </source>
</evidence>
<dbReference type="Gene3D" id="3.40.50.2300">
    <property type="match status" value="1"/>
</dbReference>
<gene>
    <name evidence="3" type="ORF">CCAX7_61570</name>
</gene>
<dbReference type="InterPro" id="IPR001789">
    <property type="entry name" value="Sig_transdc_resp-reg_receiver"/>
</dbReference>
<dbReference type="AlphaFoldDB" id="A0A402CWC3"/>